<feature type="coiled-coil region" evidence="1">
    <location>
        <begin position="14"/>
        <end position="41"/>
    </location>
</feature>
<accession>A0AAE0FTL2</accession>
<evidence type="ECO:0000313" key="3">
    <source>
        <dbReference type="Proteomes" id="UP001190700"/>
    </source>
</evidence>
<evidence type="ECO:0000313" key="2">
    <source>
        <dbReference type="EMBL" id="KAK3265373.1"/>
    </source>
</evidence>
<dbReference type="EMBL" id="LGRX02013961">
    <property type="protein sequence ID" value="KAK3265373.1"/>
    <property type="molecule type" value="Genomic_DNA"/>
</dbReference>
<evidence type="ECO:0000256" key="1">
    <source>
        <dbReference type="SAM" id="Coils"/>
    </source>
</evidence>
<keyword evidence="1" id="KW-0175">Coiled coil</keyword>
<reference evidence="2 3" key="1">
    <citation type="journal article" date="2015" name="Genome Biol. Evol.">
        <title>Comparative Genomics of a Bacterivorous Green Alga Reveals Evolutionary Causalities and Consequences of Phago-Mixotrophic Mode of Nutrition.</title>
        <authorList>
            <person name="Burns J.A."/>
            <person name="Paasch A."/>
            <person name="Narechania A."/>
            <person name="Kim E."/>
        </authorList>
    </citation>
    <scope>NUCLEOTIDE SEQUENCE [LARGE SCALE GENOMIC DNA]</scope>
    <source>
        <strain evidence="2 3">PLY_AMNH</strain>
    </source>
</reference>
<keyword evidence="3" id="KW-1185">Reference proteome</keyword>
<feature type="non-terminal residue" evidence="2">
    <location>
        <position position="1"/>
    </location>
</feature>
<dbReference type="AlphaFoldDB" id="A0AAE0FTL2"/>
<gene>
    <name evidence="2" type="ORF">CYMTET_25937</name>
</gene>
<sequence>ESRPEVSAFKASAAQFLQDMKEFMYRELEKMKRELMEYMAMGKEMLKPLLDEAINRMDLPGLRLMITQMANKLDAEQVKELGMRCMAMIPLAQAKQMVESLLTRMPTAELTRALELVVDTLAKQVQAVKGSSVYSAASAAMIEACSAMLAHMPEKELVPLLPKLQARIGVESAEMKALEAQVAGGAATLQEKMKEAKALLATVDLEALRDLVSWLMKSGVADGAAQLRAGLSALMAAIDDPEQLKHAVTQFTTSVMDRVDPAGVGSEVALKDRLAERLGAVLELLNADKIKGMIMPLVDQTGPERLMELVEMVKQSIAGKFAGGSGGSMILLPMLRVTTEGMTTDQIKGAAETLLRLIPANRMHELIEAIAAAVPVQAAQAAALSLVQTLPAAQVQQALAAAVVGRDEQGGDADEDAGAGAVPSSARSTEDRVKAIAATLVDLDPDEVQQLMQPLVAKVLKASGTAQQALQGMLQKLTAADAQQFLAAVLPCLTVGVSAAGRTPSPEEVMQRVKALMAKFDLDAIKAMLMTIPSYLTAEKFASAMDFLRGTGQRMLRGLLETAAGVVDEGQLKEMVAQLLARANSKSQEALAHLAGLIPADRIEEYLLQLVDHSAANEMKQMLTTIVAHLTSAADATTAGLPQTNVMLGSITAAILCQAPIQTEALREALELALAALRTQGQAGAAKAEEVLGLVANYSTRSLEGAASNLTAMLQELDEGALNTILHSLLDQAMENTRSMKAVVSILCQTLQHLELSKVQAVLAPALMASRLNSCPAGGSAAALEAPAQKQLRLMLQLVDAESIKGIVAALPTYFTAERFTEIIEMVKQFINQGSAAHCCDITLAE</sequence>
<comment type="caution">
    <text evidence="2">The sequence shown here is derived from an EMBL/GenBank/DDBJ whole genome shotgun (WGS) entry which is preliminary data.</text>
</comment>
<dbReference type="Proteomes" id="UP001190700">
    <property type="component" value="Unassembled WGS sequence"/>
</dbReference>
<protein>
    <submittedName>
        <fullName evidence="2">Uncharacterized protein</fullName>
    </submittedName>
</protein>
<proteinExistence type="predicted"/>
<name>A0AAE0FTL2_9CHLO</name>
<organism evidence="2 3">
    <name type="scientific">Cymbomonas tetramitiformis</name>
    <dbReference type="NCBI Taxonomy" id="36881"/>
    <lineage>
        <taxon>Eukaryota</taxon>
        <taxon>Viridiplantae</taxon>
        <taxon>Chlorophyta</taxon>
        <taxon>Pyramimonadophyceae</taxon>
        <taxon>Pyramimonadales</taxon>
        <taxon>Pyramimonadaceae</taxon>
        <taxon>Cymbomonas</taxon>
    </lineage>
</organism>